<reference evidence="5 6" key="1">
    <citation type="submission" date="2016-05" db="EMBL/GenBank/DDBJ databases">
        <title>Microbial solvent formation.</title>
        <authorList>
            <person name="Poehlein A."/>
            <person name="Montoya Solano J.D."/>
            <person name="Flitsch S."/>
            <person name="Krabben P."/>
            <person name="Duerre P."/>
            <person name="Daniel R."/>
        </authorList>
    </citation>
    <scope>NUCLEOTIDE SEQUENCE [LARGE SCALE GENOMIC DNA]</scope>
    <source>
        <strain evidence="5 6">DSM 2619</strain>
    </source>
</reference>
<dbReference type="Proteomes" id="UP000190890">
    <property type="component" value="Unassembled WGS sequence"/>
</dbReference>
<dbReference type="SUPFAM" id="SSF46785">
    <property type="entry name" value="Winged helix' DNA-binding domain"/>
    <property type="match status" value="1"/>
</dbReference>
<keyword evidence="6" id="KW-1185">Reference proteome</keyword>
<dbReference type="PRINTS" id="PR00598">
    <property type="entry name" value="HTHMARR"/>
</dbReference>
<dbReference type="PROSITE" id="PS50995">
    <property type="entry name" value="HTH_MARR_2"/>
    <property type="match status" value="1"/>
</dbReference>
<sequence>MNAIKELFLMQQAYATLFSLTNKVQIVGDKYLEGLTSRQYMTMVALAHLEEDERTINNIARKLGTTKQSVKQLINIMEEKGYIKTVPSIKDRRAVNVRITEEGIDVLIKCDELGIYLLADIFKNLSSSEIETLWILLKKIYCFDGEEQDGFEADGVLSLDKDLSKLRERVFKEFERRRNLKEES</sequence>
<dbReference type="OrthoDB" id="1644269at2"/>
<dbReference type="AlphaFoldDB" id="A0A1S8SWW6"/>
<organism evidence="5 6">
    <name type="scientific">Clostridium puniceum</name>
    <dbReference type="NCBI Taxonomy" id="29367"/>
    <lineage>
        <taxon>Bacteria</taxon>
        <taxon>Bacillati</taxon>
        <taxon>Bacillota</taxon>
        <taxon>Clostridia</taxon>
        <taxon>Eubacteriales</taxon>
        <taxon>Clostridiaceae</taxon>
        <taxon>Clostridium</taxon>
    </lineage>
</organism>
<dbReference type="PANTHER" id="PTHR33164">
    <property type="entry name" value="TRANSCRIPTIONAL REGULATOR, MARR FAMILY"/>
    <property type="match status" value="1"/>
</dbReference>
<evidence type="ECO:0000313" key="5">
    <source>
        <dbReference type="EMBL" id="OOM70007.1"/>
    </source>
</evidence>
<proteinExistence type="predicted"/>
<dbReference type="SMART" id="SM00347">
    <property type="entry name" value="HTH_MARR"/>
    <property type="match status" value="1"/>
</dbReference>
<dbReference type="Pfam" id="PF12802">
    <property type="entry name" value="MarR_2"/>
    <property type="match status" value="1"/>
</dbReference>
<keyword evidence="1" id="KW-0805">Transcription regulation</keyword>
<evidence type="ECO:0000256" key="1">
    <source>
        <dbReference type="ARBA" id="ARBA00023015"/>
    </source>
</evidence>
<dbReference type="Gene3D" id="1.10.10.10">
    <property type="entry name" value="Winged helix-like DNA-binding domain superfamily/Winged helix DNA-binding domain"/>
    <property type="match status" value="1"/>
</dbReference>
<name>A0A1S8SWW6_9CLOT</name>
<dbReference type="EMBL" id="LZZM01000245">
    <property type="protein sequence ID" value="OOM70007.1"/>
    <property type="molecule type" value="Genomic_DNA"/>
</dbReference>
<dbReference type="InterPro" id="IPR036388">
    <property type="entry name" value="WH-like_DNA-bd_sf"/>
</dbReference>
<keyword evidence="2" id="KW-0238">DNA-binding</keyword>
<evidence type="ECO:0000256" key="3">
    <source>
        <dbReference type="ARBA" id="ARBA00023163"/>
    </source>
</evidence>
<feature type="domain" description="HTH marR-type" evidence="4">
    <location>
        <begin position="1"/>
        <end position="142"/>
    </location>
</feature>
<dbReference type="GO" id="GO:0003677">
    <property type="term" value="F:DNA binding"/>
    <property type="evidence" value="ECO:0007669"/>
    <property type="project" value="UniProtKB-KW"/>
</dbReference>
<gene>
    <name evidence="5" type="primary">slyA_6</name>
    <name evidence="5" type="ORF">CLPUN_53390</name>
</gene>
<dbReference type="InterPro" id="IPR036390">
    <property type="entry name" value="WH_DNA-bd_sf"/>
</dbReference>
<comment type="caution">
    <text evidence="5">The sequence shown here is derived from an EMBL/GenBank/DDBJ whole genome shotgun (WGS) entry which is preliminary data.</text>
</comment>
<dbReference type="PANTHER" id="PTHR33164:SF43">
    <property type="entry name" value="HTH-TYPE TRANSCRIPTIONAL REPRESSOR YETL"/>
    <property type="match status" value="1"/>
</dbReference>
<dbReference type="GO" id="GO:0003700">
    <property type="term" value="F:DNA-binding transcription factor activity"/>
    <property type="evidence" value="ECO:0007669"/>
    <property type="project" value="InterPro"/>
</dbReference>
<accession>A0A1S8SWW6</accession>
<dbReference type="PROSITE" id="PS01117">
    <property type="entry name" value="HTH_MARR_1"/>
    <property type="match status" value="1"/>
</dbReference>
<dbReference type="GO" id="GO:0006950">
    <property type="term" value="P:response to stress"/>
    <property type="evidence" value="ECO:0007669"/>
    <property type="project" value="TreeGrafter"/>
</dbReference>
<dbReference type="InterPro" id="IPR039422">
    <property type="entry name" value="MarR/SlyA-like"/>
</dbReference>
<protein>
    <submittedName>
        <fullName evidence="5">Transcriptional regulator SlyA</fullName>
    </submittedName>
</protein>
<dbReference type="InterPro" id="IPR000835">
    <property type="entry name" value="HTH_MarR-typ"/>
</dbReference>
<evidence type="ECO:0000259" key="4">
    <source>
        <dbReference type="PROSITE" id="PS50995"/>
    </source>
</evidence>
<keyword evidence="3" id="KW-0804">Transcription</keyword>
<dbReference type="InterPro" id="IPR023187">
    <property type="entry name" value="Tscrpt_reg_MarR-type_CS"/>
</dbReference>
<dbReference type="STRING" id="29367.CLPUN_53390"/>
<evidence type="ECO:0000256" key="2">
    <source>
        <dbReference type="ARBA" id="ARBA00023125"/>
    </source>
</evidence>
<evidence type="ECO:0000313" key="6">
    <source>
        <dbReference type="Proteomes" id="UP000190890"/>
    </source>
</evidence>